<dbReference type="AlphaFoldDB" id="A0A4C1TRB0"/>
<dbReference type="Proteomes" id="UP000299102">
    <property type="component" value="Unassembled WGS sequence"/>
</dbReference>
<gene>
    <name evidence="1" type="ORF">EVAR_10077_1</name>
</gene>
<reference evidence="1 2" key="1">
    <citation type="journal article" date="2019" name="Commun. Biol.">
        <title>The bagworm genome reveals a unique fibroin gene that provides high tensile strength.</title>
        <authorList>
            <person name="Kono N."/>
            <person name="Nakamura H."/>
            <person name="Ohtoshi R."/>
            <person name="Tomita M."/>
            <person name="Numata K."/>
            <person name="Arakawa K."/>
        </authorList>
    </citation>
    <scope>NUCLEOTIDE SEQUENCE [LARGE SCALE GENOMIC DNA]</scope>
</reference>
<evidence type="ECO:0000313" key="1">
    <source>
        <dbReference type="EMBL" id="GBP16508.1"/>
    </source>
</evidence>
<accession>A0A4C1TRB0</accession>
<organism evidence="1 2">
    <name type="scientific">Eumeta variegata</name>
    <name type="common">Bagworm moth</name>
    <name type="synonym">Eumeta japonica</name>
    <dbReference type="NCBI Taxonomy" id="151549"/>
    <lineage>
        <taxon>Eukaryota</taxon>
        <taxon>Metazoa</taxon>
        <taxon>Ecdysozoa</taxon>
        <taxon>Arthropoda</taxon>
        <taxon>Hexapoda</taxon>
        <taxon>Insecta</taxon>
        <taxon>Pterygota</taxon>
        <taxon>Neoptera</taxon>
        <taxon>Endopterygota</taxon>
        <taxon>Lepidoptera</taxon>
        <taxon>Glossata</taxon>
        <taxon>Ditrysia</taxon>
        <taxon>Tineoidea</taxon>
        <taxon>Psychidae</taxon>
        <taxon>Oiketicinae</taxon>
        <taxon>Eumeta</taxon>
    </lineage>
</organism>
<dbReference type="EMBL" id="BGZK01000079">
    <property type="protein sequence ID" value="GBP16508.1"/>
    <property type="molecule type" value="Genomic_DNA"/>
</dbReference>
<protein>
    <submittedName>
        <fullName evidence="1">Uncharacterized protein</fullName>
    </submittedName>
</protein>
<evidence type="ECO:0000313" key="2">
    <source>
        <dbReference type="Proteomes" id="UP000299102"/>
    </source>
</evidence>
<proteinExistence type="predicted"/>
<comment type="caution">
    <text evidence="1">The sequence shown here is derived from an EMBL/GenBank/DDBJ whole genome shotgun (WGS) entry which is preliminary data.</text>
</comment>
<keyword evidence="2" id="KW-1185">Reference proteome</keyword>
<sequence length="106" mass="11933">MFTRPTAEVFLPAIFGHAVRGGWILRNPRGKPAPLSRFQSPALIAPPVRALRKRDVQIFTSLRRAPGGASRQHVILLFYFKRLMKSPLRPALACGCALRHCLAHYF</sequence>
<name>A0A4C1TRB0_EUMVA</name>